<organism evidence="2 3">
    <name type="scientific">Streptomyces crystallinus</name>
    <dbReference type="NCBI Taxonomy" id="68191"/>
    <lineage>
        <taxon>Bacteria</taxon>
        <taxon>Bacillati</taxon>
        <taxon>Actinomycetota</taxon>
        <taxon>Actinomycetes</taxon>
        <taxon>Kitasatosporales</taxon>
        <taxon>Streptomycetaceae</taxon>
        <taxon>Streptomyces</taxon>
    </lineage>
</organism>
<sequence length="105" mass="10919">MPLAYGFLKISGADAAGHGGCGGVGEEDEDAHGGGEEGRRDAQAGQLRGAEVADDRTVGHDEERLGDQSAEGGDGERDDLAVVSAPGVPRCHWGLCHELNLIFHR</sequence>
<protein>
    <submittedName>
        <fullName evidence="2">Uncharacterized protein</fullName>
    </submittedName>
</protein>
<dbReference type="Proteomes" id="UP001500668">
    <property type="component" value="Unassembled WGS sequence"/>
</dbReference>
<gene>
    <name evidence="2" type="ORF">GCM10010394_56730</name>
</gene>
<name>A0ABP3RWH8_9ACTN</name>
<accession>A0ABP3RWH8</accession>
<dbReference type="EMBL" id="BAAACA010000039">
    <property type="protein sequence ID" value="GAA0618971.1"/>
    <property type="molecule type" value="Genomic_DNA"/>
</dbReference>
<proteinExistence type="predicted"/>
<feature type="compositionally biased region" description="Basic and acidic residues" evidence="1">
    <location>
        <begin position="31"/>
        <end position="42"/>
    </location>
</feature>
<feature type="region of interest" description="Disordered" evidence="1">
    <location>
        <begin position="18"/>
        <end position="81"/>
    </location>
</feature>
<comment type="caution">
    <text evidence="2">The sequence shown here is derived from an EMBL/GenBank/DDBJ whole genome shotgun (WGS) entry which is preliminary data.</text>
</comment>
<evidence type="ECO:0000256" key="1">
    <source>
        <dbReference type="SAM" id="MobiDB-lite"/>
    </source>
</evidence>
<reference evidence="3" key="1">
    <citation type="journal article" date="2019" name="Int. J. Syst. Evol. Microbiol.">
        <title>The Global Catalogue of Microorganisms (GCM) 10K type strain sequencing project: providing services to taxonomists for standard genome sequencing and annotation.</title>
        <authorList>
            <consortium name="The Broad Institute Genomics Platform"/>
            <consortium name="The Broad Institute Genome Sequencing Center for Infectious Disease"/>
            <person name="Wu L."/>
            <person name="Ma J."/>
        </authorList>
    </citation>
    <scope>NUCLEOTIDE SEQUENCE [LARGE SCALE GENOMIC DNA]</scope>
    <source>
        <strain evidence="3">JCM 5067</strain>
    </source>
</reference>
<keyword evidence="3" id="KW-1185">Reference proteome</keyword>
<evidence type="ECO:0000313" key="2">
    <source>
        <dbReference type="EMBL" id="GAA0618971.1"/>
    </source>
</evidence>
<evidence type="ECO:0000313" key="3">
    <source>
        <dbReference type="Proteomes" id="UP001500668"/>
    </source>
</evidence>
<feature type="compositionally biased region" description="Basic and acidic residues" evidence="1">
    <location>
        <begin position="51"/>
        <end position="66"/>
    </location>
</feature>